<keyword evidence="6 9" id="KW-0812">Transmembrane</keyword>
<gene>
    <name evidence="11" type="ORF">SAMN04488498_105173</name>
</gene>
<evidence type="ECO:0000256" key="1">
    <source>
        <dbReference type="ARBA" id="ARBA00004429"/>
    </source>
</evidence>
<keyword evidence="3 9" id="KW-0813">Transport</keyword>
<keyword evidence="5" id="KW-0997">Cell inner membrane</keyword>
<dbReference type="SUPFAM" id="SSF161098">
    <property type="entry name" value="MetI-like"/>
    <property type="match status" value="1"/>
</dbReference>
<dbReference type="EMBL" id="FOSL01000005">
    <property type="protein sequence ID" value="SFK35347.1"/>
    <property type="molecule type" value="Genomic_DNA"/>
</dbReference>
<dbReference type="Pfam" id="PF00528">
    <property type="entry name" value="BPD_transp_1"/>
    <property type="match status" value="1"/>
</dbReference>
<dbReference type="GO" id="GO:0022857">
    <property type="term" value="F:transmembrane transporter activity"/>
    <property type="evidence" value="ECO:0007669"/>
    <property type="project" value="InterPro"/>
</dbReference>
<dbReference type="InterPro" id="IPR051613">
    <property type="entry name" value="ABC_transp_permease_HisMQ"/>
</dbReference>
<feature type="transmembrane region" description="Helical" evidence="9">
    <location>
        <begin position="20"/>
        <end position="46"/>
    </location>
</feature>
<evidence type="ECO:0000256" key="8">
    <source>
        <dbReference type="ARBA" id="ARBA00023136"/>
    </source>
</evidence>
<sequence>MDAWTLLSFGPEGWGDDIARGVLVTISLALATLPIGLFIGFFIAIAKKSPEPSLRLAGNIYTTIFRGLPELLTLFLVYFGVQIGLQQVMRLFNPDASIEINSFVAGMVALAVVLSSYSSEVFLSAFRAIPNGQYEGGYAVGLSNSQTMRLVIFPQLIRIALPGLSNLWLILLKDTALVSVIGLADILRQTGIAARVTKQAFLFFGTACLIYLVLAILSSFAFSAIERWAGKAELHR</sequence>
<evidence type="ECO:0000313" key="12">
    <source>
        <dbReference type="Proteomes" id="UP000323300"/>
    </source>
</evidence>
<name>A0A1I3YTX0_9HYPH</name>
<keyword evidence="7 9" id="KW-1133">Transmembrane helix</keyword>
<feature type="domain" description="ABC transmembrane type-1" evidence="10">
    <location>
        <begin position="22"/>
        <end position="222"/>
    </location>
</feature>
<dbReference type="InterPro" id="IPR000515">
    <property type="entry name" value="MetI-like"/>
</dbReference>
<dbReference type="PANTHER" id="PTHR30133">
    <property type="entry name" value="CATIONIC AMINO ACID TRANSPORTER, MEMBRANE COMPONENT"/>
    <property type="match status" value="1"/>
</dbReference>
<feature type="transmembrane region" description="Helical" evidence="9">
    <location>
        <begin position="67"/>
        <end position="85"/>
    </location>
</feature>
<comment type="similarity">
    <text evidence="2">Belongs to the binding-protein-dependent transport system permease family. HisMQ subfamily.</text>
</comment>
<keyword evidence="12" id="KW-1185">Reference proteome</keyword>
<dbReference type="InterPro" id="IPR035906">
    <property type="entry name" value="MetI-like_sf"/>
</dbReference>
<dbReference type="PANTHER" id="PTHR30133:SF2">
    <property type="entry name" value="ARGININE ABC TRANSPORTER PERMEASE PROTEIN ARTQ"/>
    <property type="match status" value="1"/>
</dbReference>
<dbReference type="RefSeq" id="WP_149760199.1">
    <property type="nucleotide sequence ID" value="NZ_BSPE01000056.1"/>
</dbReference>
<dbReference type="CDD" id="cd06261">
    <property type="entry name" value="TM_PBP2"/>
    <property type="match status" value="1"/>
</dbReference>
<evidence type="ECO:0000256" key="6">
    <source>
        <dbReference type="ARBA" id="ARBA00022692"/>
    </source>
</evidence>
<dbReference type="AlphaFoldDB" id="A0A1I3YTX0"/>
<evidence type="ECO:0000256" key="9">
    <source>
        <dbReference type="RuleBase" id="RU363032"/>
    </source>
</evidence>
<evidence type="ECO:0000259" key="10">
    <source>
        <dbReference type="PROSITE" id="PS50928"/>
    </source>
</evidence>
<reference evidence="11 12" key="1">
    <citation type="submission" date="2016-10" db="EMBL/GenBank/DDBJ databases">
        <authorList>
            <person name="Varghese N."/>
            <person name="Submissions S."/>
        </authorList>
    </citation>
    <scope>NUCLEOTIDE SEQUENCE [LARGE SCALE GENOMIC DNA]</scope>
    <source>
        <strain evidence="11 12">DSM 21822</strain>
    </source>
</reference>
<organism evidence="11 12">
    <name type="scientific">Neomesorhizobium albiziae</name>
    <dbReference type="NCBI Taxonomy" id="335020"/>
    <lineage>
        <taxon>Bacteria</taxon>
        <taxon>Pseudomonadati</taxon>
        <taxon>Pseudomonadota</taxon>
        <taxon>Alphaproteobacteria</taxon>
        <taxon>Hyphomicrobiales</taxon>
        <taxon>Phyllobacteriaceae</taxon>
        <taxon>Neomesorhizobium</taxon>
    </lineage>
</organism>
<feature type="transmembrane region" description="Helical" evidence="9">
    <location>
        <begin position="105"/>
        <end position="126"/>
    </location>
</feature>
<dbReference type="Proteomes" id="UP000323300">
    <property type="component" value="Unassembled WGS sequence"/>
</dbReference>
<keyword evidence="8 9" id="KW-0472">Membrane</keyword>
<proteinExistence type="inferred from homology"/>
<feature type="transmembrane region" description="Helical" evidence="9">
    <location>
        <begin position="200"/>
        <end position="225"/>
    </location>
</feature>
<protein>
    <submittedName>
        <fullName evidence="11">Polar amino acid transport system permease protein</fullName>
    </submittedName>
</protein>
<dbReference type="Gene3D" id="1.10.3720.10">
    <property type="entry name" value="MetI-like"/>
    <property type="match status" value="1"/>
</dbReference>
<evidence type="ECO:0000256" key="2">
    <source>
        <dbReference type="ARBA" id="ARBA00010072"/>
    </source>
</evidence>
<dbReference type="PROSITE" id="PS50928">
    <property type="entry name" value="ABC_TM1"/>
    <property type="match status" value="1"/>
</dbReference>
<evidence type="ECO:0000256" key="3">
    <source>
        <dbReference type="ARBA" id="ARBA00022448"/>
    </source>
</evidence>
<dbReference type="OrthoDB" id="9815029at2"/>
<evidence type="ECO:0000256" key="5">
    <source>
        <dbReference type="ARBA" id="ARBA00022519"/>
    </source>
</evidence>
<evidence type="ECO:0000256" key="7">
    <source>
        <dbReference type="ARBA" id="ARBA00022989"/>
    </source>
</evidence>
<dbReference type="InterPro" id="IPR010065">
    <property type="entry name" value="AA_ABC_transptr_permease_3TM"/>
</dbReference>
<dbReference type="NCBIfam" id="TIGR01726">
    <property type="entry name" value="HEQRo_perm_3TM"/>
    <property type="match status" value="1"/>
</dbReference>
<dbReference type="GO" id="GO:0043190">
    <property type="term" value="C:ATP-binding cassette (ABC) transporter complex"/>
    <property type="evidence" value="ECO:0007669"/>
    <property type="project" value="InterPro"/>
</dbReference>
<keyword evidence="4" id="KW-1003">Cell membrane</keyword>
<comment type="subcellular location">
    <subcellularLocation>
        <location evidence="1">Cell inner membrane</location>
        <topology evidence="1">Multi-pass membrane protein</topology>
    </subcellularLocation>
    <subcellularLocation>
        <location evidence="9">Cell membrane</location>
        <topology evidence="9">Multi-pass membrane protein</topology>
    </subcellularLocation>
</comment>
<evidence type="ECO:0000313" key="11">
    <source>
        <dbReference type="EMBL" id="SFK35347.1"/>
    </source>
</evidence>
<evidence type="ECO:0000256" key="4">
    <source>
        <dbReference type="ARBA" id="ARBA00022475"/>
    </source>
</evidence>
<accession>A0A1I3YTX0</accession>